<dbReference type="EMBL" id="HACG01008670">
    <property type="protein sequence ID" value="CEK55535.1"/>
    <property type="molecule type" value="Transcribed_RNA"/>
</dbReference>
<feature type="non-terminal residue" evidence="2">
    <location>
        <position position="117"/>
    </location>
</feature>
<accession>A0A0B6YJ55</accession>
<organism evidence="2">
    <name type="scientific">Arion vulgaris</name>
    <dbReference type="NCBI Taxonomy" id="1028688"/>
    <lineage>
        <taxon>Eukaryota</taxon>
        <taxon>Metazoa</taxon>
        <taxon>Spiralia</taxon>
        <taxon>Lophotrochozoa</taxon>
        <taxon>Mollusca</taxon>
        <taxon>Gastropoda</taxon>
        <taxon>Heterobranchia</taxon>
        <taxon>Euthyneura</taxon>
        <taxon>Panpulmonata</taxon>
        <taxon>Eupulmonata</taxon>
        <taxon>Stylommatophora</taxon>
        <taxon>Helicina</taxon>
        <taxon>Arionoidea</taxon>
        <taxon>Arionidae</taxon>
        <taxon>Arion</taxon>
    </lineage>
</organism>
<feature type="region of interest" description="Disordered" evidence="1">
    <location>
        <begin position="1"/>
        <end position="21"/>
    </location>
</feature>
<proteinExistence type="predicted"/>
<protein>
    <submittedName>
        <fullName evidence="2">Uncharacterized protein</fullName>
    </submittedName>
</protein>
<evidence type="ECO:0000256" key="1">
    <source>
        <dbReference type="SAM" id="MobiDB-lite"/>
    </source>
</evidence>
<feature type="compositionally biased region" description="Polar residues" evidence="1">
    <location>
        <begin position="98"/>
        <end position="110"/>
    </location>
</feature>
<sequence>QMGFPFTGGPPNRGPFPVGLLNPRGPFPLRLLNQRGPFSGSQNQRQAFPMGLGAQRGSFSLGLNMLLGSGPQRGPFPQDRFIGGSNQRGLFTGGPPSLRSQRLPQQNLRSPQRGIER</sequence>
<feature type="region of interest" description="Disordered" evidence="1">
    <location>
        <begin position="70"/>
        <end position="117"/>
    </location>
</feature>
<name>A0A0B6YJ55_9EUPU</name>
<dbReference type="AlphaFoldDB" id="A0A0B6YJ55"/>
<reference evidence="2" key="1">
    <citation type="submission" date="2014-12" db="EMBL/GenBank/DDBJ databases">
        <title>Insight into the proteome of Arion vulgaris.</title>
        <authorList>
            <person name="Aradska J."/>
            <person name="Bulat T."/>
            <person name="Smidak R."/>
            <person name="Sarate P."/>
            <person name="Gangsoo J."/>
            <person name="Sialana F."/>
            <person name="Bilban M."/>
            <person name="Lubec G."/>
        </authorList>
    </citation>
    <scope>NUCLEOTIDE SEQUENCE</scope>
    <source>
        <tissue evidence="2">Skin</tissue>
    </source>
</reference>
<evidence type="ECO:0000313" key="2">
    <source>
        <dbReference type="EMBL" id="CEK55535.1"/>
    </source>
</evidence>
<feature type="non-terminal residue" evidence="2">
    <location>
        <position position="1"/>
    </location>
</feature>
<gene>
    <name evidence="2" type="primary">ORF25449</name>
</gene>